<protein>
    <submittedName>
        <fullName evidence="1">Uncharacterized protein</fullName>
    </submittedName>
</protein>
<reference evidence="2" key="1">
    <citation type="submission" date="2016-10" db="EMBL/GenBank/DDBJ databases">
        <authorList>
            <person name="Varghese N."/>
            <person name="Submissions S."/>
        </authorList>
    </citation>
    <scope>NUCLEOTIDE SEQUENCE [LARGE SCALE GENOMIC DNA]</scope>
    <source>
        <strain evidence="2">DSM 17875</strain>
    </source>
</reference>
<sequence>MIILGTERWTLRNVFVLCTGRCGSVTFIEASRHITNYSSAHESLSHAVGAARFAYPPGHIEADNRLSWVLGRLDKAYGDDAFYVHLARDKMAAARSFLKRYDAGIMNAYKSAILMGAAKKSADVEHLDFCVDYCETVNSNIQLFLRNKTHKMNFALERASSDFAELWERVGAQGDFNAALEQWQTKHNASG</sequence>
<evidence type="ECO:0000313" key="1">
    <source>
        <dbReference type="EMBL" id="SDU25528.1"/>
    </source>
</evidence>
<dbReference type="STRING" id="364197.SAMN05216296_2682"/>
<dbReference type="EMBL" id="LT629785">
    <property type="protein sequence ID" value="SDU25528.1"/>
    <property type="molecule type" value="Genomic_DNA"/>
</dbReference>
<proteinExistence type="predicted"/>
<name>A0A1H2H1P3_9PSED</name>
<gene>
    <name evidence="1" type="ORF">SAMN05216296_2682</name>
</gene>
<dbReference type="OrthoDB" id="1429303at2"/>
<evidence type="ECO:0000313" key="2">
    <source>
        <dbReference type="Proteomes" id="UP000243232"/>
    </source>
</evidence>
<dbReference type="Proteomes" id="UP000243232">
    <property type="component" value="Chromosome I"/>
</dbReference>
<keyword evidence="2" id="KW-1185">Reference proteome</keyword>
<dbReference type="AlphaFoldDB" id="A0A1H2H1P3"/>
<accession>A0A1H2H1P3</accession>
<organism evidence="1 2">
    <name type="scientific">Pseudomonas pohangensis</name>
    <dbReference type="NCBI Taxonomy" id="364197"/>
    <lineage>
        <taxon>Bacteria</taxon>
        <taxon>Pseudomonadati</taxon>
        <taxon>Pseudomonadota</taxon>
        <taxon>Gammaproteobacteria</taxon>
        <taxon>Pseudomonadales</taxon>
        <taxon>Pseudomonadaceae</taxon>
        <taxon>Pseudomonas</taxon>
    </lineage>
</organism>